<dbReference type="PANTHER" id="PTHR35372:SF2">
    <property type="entry name" value="SF3 HELICASE DOMAIN-CONTAINING PROTEIN"/>
    <property type="match status" value="1"/>
</dbReference>
<dbReference type="PANTHER" id="PTHR35372">
    <property type="entry name" value="ATP BINDING PROTEIN-RELATED"/>
    <property type="match status" value="1"/>
</dbReference>
<dbReference type="EMBL" id="FPIP01000002">
    <property type="protein sequence ID" value="SFW21771.1"/>
    <property type="molecule type" value="Genomic_DNA"/>
</dbReference>
<keyword evidence="3" id="KW-0067">ATP-binding</keyword>
<evidence type="ECO:0000313" key="5">
    <source>
        <dbReference type="EMBL" id="SFW21771.1"/>
    </source>
</evidence>
<dbReference type="AlphaFoldDB" id="A0A1K1MF93"/>
<dbReference type="SUPFAM" id="SSF52540">
    <property type="entry name" value="P-loop containing nucleoside triphosphate hydrolases"/>
    <property type="match status" value="1"/>
</dbReference>
<dbReference type="InterPro" id="IPR014015">
    <property type="entry name" value="Helicase_SF3_DNA-vir"/>
</dbReference>
<protein>
    <submittedName>
        <fullName evidence="5">Phage/plasmid primase, P4 family, C-terminal domain-containing protein</fullName>
    </submittedName>
</protein>
<keyword evidence="2" id="KW-0378">Hydrolase</keyword>
<reference evidence="5 6" key="1">
    <citation type="submission" date="2016-11" db="EMBL/GenBank/DDBJ databases">
        <authorList>
            <person name="Jaros S."/>
            <person name="Januszkiewicz K."/>
            <person name="Wedrychowicz H."/>
        </authorList>
    </citation>
    <scope>NUCLEOTIDE SEQUENCE [LARGE SCALE GENOMIC DNA]</scope>
    <source>
        <strain evidence="5 6">YL228</strain>
    </source>
</reference>
<sequence length="471" mass="53493">MNILKLIALLLKKHGEIQIMDHKKSISEIVKRLIIMKFLRSCGGSFYLAVEHLLTPITEREAIAIIRALLTEADRINISSNEIKEALERARDAPELQIDIDDIHSKNKFKLLAFNGEFDALTGKFRTPAKDSLYLYKLNFNYKEGAKLEEAPSFRNFAETSLGNENLDCALEWMAYICTSLTEARKAAFFIGPEQCGKSLLLDVIEDALGPDNTSAVPFSKLGTEQSRIKYQGKIANLSRETSAEPMRNDDAFKSIIAGDKITGRRLYENSVEFVCFAKFTTASNHFPVFKHMDSATLDRIIPIYFKDRVIDEVQTDFHLKEKLLKEKDIIFSVALDKLPRLISSGYQFSLSDRSKEVLAQKRIELLNVKEFLKDNFEIAPDGVISSVELYRFYQEWCDANGISSEGRNTFYSKVTDYSSSIKRGKNNIGGRLLNSFKGLKLWCNNSEKKYVHSYQDSQTSTQPQKGGKAK</sequence>
<gene>
    <name evidence="5" type="ORF">SAMN02910280_1140</name>
</gene>
<accession>A0A1K1MF93</accession>
<dbReference type="InterPro" id="IPR036390">
    <property type="entry name" value="WH_DNA-bd_sf"/>
</dbReference>
<dbReference type="NCBIfam" id="TIGR01613">
    <property type="entry name" value="primase_Cterm"/>
    <property type="match status" value="1"/>
</dbReference>
<dbReference type="RefSeq" id="WP_072299509.1">
    <property type="nucleotide sequence ID" value="NZ_FPIP01000002.1"/>
</dbReference>
<dbReference type="GO" id="GO:0016787">
    <property type="term" value="F:hydrolase activity"/>
    <property type="evidence" value="ECO:0007669"/>
    <property type="project" value="UniProtKB-KW"/>
</dbReference>
<feature type="domain" description="SF3 helicase" evidence="4">
    <location>
        <begin position="165"/>
        <end position="333"/>
    </location>
</feature>
<dbReference type="Proteomes" id="UP000183461">
    <property type="component" value="Unassembled WGS sequence"/>
</dbReference>
<keyword evidence="1" id="KW-0547">Nucleotide-binding</keyword>
<evidence type="ECO:0000313" key="6">
    <source>
        <dbReference type="Proteomes" id="UP000183461"/>
    </source>
</evidence>
<dbReference type="Pfam" id="PF08706">
    <property type="entry name" value="D5_N"/>
    <property type="match status" value="1"/>
</dbReference>
<dbReference type="PROSITE" id="PS51206">
    <property type="entry name" value="SF3_HELICASE_1"/>
    <property type="match status" value="1"/>
</dbReference>
<dbReference type="InterPro" id="IPR014818">
    <property type="entry name" value="Phage/plasmid_primase_P4_C"/>
</dbReference>
<dbReference type="InterPro" id="IPR045455">
    <property type="entry name" value="NrS-1_pol-like_helicase"/>
</dbReference>
<dbReference type="GO" id="GO:0005524">
    <property type="term" value="F:ATP binding"/>
    <property type="evidence" value="ECO:0007669"/>
    <property type="project" value="UniProtKB-KW"/>
</dbReference>
<dbReference type="InterPro" id="IPR027417">
    <property type="entry name" value="P-loop_NTPase"/>
</dbReference>
<evidence type="ECO:0000256" key="3">
    <source>
        <dbReference type="ARBA" id="ARBA00022840"/>
    </source>
</evidence>
<evidence type="ECO:0000256" key="1">
    <source>
        <dbReference type="ARBA" id="ARBA00022741"/>
    </source>
</evidence>
<dbReference type="Gene3D" id="3.40.50.300">
    <property type="entry name" value="P-loop containing nucleotide triphosphate hydrolases"/>
    <property type="match status" value="1"/>
</dbReference>
<organism evidence="5 6">
    <name type="scientific">Ruminococcus flavefaciens</name>
    <dbReference type="NCBI Taxonomy" id="1265"/>
    <lineage>
        <taxon>Bacteria</taxon>
        <taxon>Bacillati</taxon>
        <taxon>Bacillota</taxon>
        <taxon>Clostridia</taxon>
        <taxon>Eubacteriales</taxon>
        <taxon>Oscillospiraceae</taxon>
        <taxon>Ruminococcus</taxon>
    </lineage>
</organism>
<dbReference type="InterPro" id="IPR006500">
    <property type="entry name" value="Helicase_put_C_phage/plasmid"/>
</dbReference>
<evidence type="ECO:0000256" key="2">
    <source>
        <dbReference type="ARBA" id="ARBA00022801"/>
    </source>
</evidence>
<proteinExistence type="predicted"/>
<name>A0A1K1MF93_RUMFL</name>
<dbReference type="InterPro" id="IPR051620">
    <property type="entry name" value="ORF904-like_C"/>
</dbReference>
<dbReference type="SUPFAM" id="SSF46785">
    <property type="entry name" value="Winged helix' DNA-binding domain"/>
    <property type="match status" value="1"/>
</dbReference>
<evidence type="ECO:0000259" key="4">
    <source>
        <dbReference type="PROSITE" id="PS51206"/>
    </source>
</evidence>
<dbReference type="Pfam" id="PF19263">
    <property type="entry name" value="DUF5906"/>
    <property type="match status" value="1"/>
</dbReference>